<dbReference type="InterPro" id="IPR017946">
    <property type="entry name" value="PLC-like_Pdiesterase_TIM-brl"/>
</dbReference>
<dbReference type="Gene3D" id="3.20.20.190">
    <property type="entry name" value="Phosphatidylinositol (PI) phosphodiesterase"/>
    <property type="match status" value="1"/>
</dbReference>
<dbReference type="SUPFAM" id="SSF51695">
    <property type="entry name" value="PLC-like phosphodiesterases"/>
    <property type="match status" value="1"/>
</dbReference>
<organism evidence="2 3">
    <name type="scientific">Paenibacillus tianmuensis</name>
    <dbReference type="NCBI Taxonomy" id="624147"/>
    <lineage>
        <taxon>Bacteria</taxon>
        <taxon>Bacillati</taxon>
        <taxon>Bacillota</taxon>
        <taxon>Bacilli</taxon>
        <taxon>Bacillales</taxon>
        <taxon>Paenibacillaceae</taxon>
        <taxon>Paenibacillus</taxon>
    </lineage>
</organism>
<evidence type="ECO:0000259" key="1">
    <source>
        <dbReference type="PROSITE" id="PS51704"/>
    </source>
</evidence>
<proteinExistence type="predicted"/>
<dbReference type="GO" id="GO:0008081">
    <property type="term" value="F:phosphoric diester hydrolase activity"/>
    <property type="evidence" value="ECO:0007669"/>
    <property type="project" value="InterPro"/>
</dbReference>
<dbReference type="CDD" id="cd08563">
    <property type="entry name" value="GDPD_TtGDE_like"/>
    <property type="match status" value="1"/>
</dbReference>
<reference evidence="3" key="1">
    <citation type="submission" date="2016-10" db="EMBL/GenBank/DDBJ databases">
        <authorList>
            <person name="Varghese N."/>
            <person name="Submissions S."/>
        </authorList>
    </citation>
    <scope>NUCLEOTIDE SEQUENCE [LARGE SCALE GENOMIC DNA]</scope>
    <source>
        <strain evidence="3">CGMCC 1.8946</strain>
    </source>
</reference>
<name>A0A1G4SX70_9BACL</name>
<protein>
    <submittedName>
        <fullName evidence="2">Glycerophosphoryl diester phosphodiesterase</fullName>
    </submittedName>
</protein>
<dbReference type="Proteomes" id="UP000198601">
    <property type="component" value="Unassembled WGS sequence"/>
</dbReference>
<dbReference type="Pfam" id="PF03009">
    <property type="entry name" value="GDPD"/>
    <property type="match status" value="1"/>
</dbReference>
<dbReference type="PROSITE" id="PS51704">
    <property type="entry name" value="GP_PDE"/>
    <property type="match status" value="1"/>
</dbReference>
<evidence type="ECO:0000313" key="2">
    <source>
        <dbReference type="EMBL" id="SCW73770.1"/>
    </source>
</evidence>
<dbReference type="GO" id="GO:0006629">
    <property type="term" value="P:lipid metabolic process"/>
    <property type="evidence" value="ECO:0007669"/>
    <property type="project" value="InterPro"/>
</dbReference>
<dbReference type="PANTHER" id="PTHR46211:SF1">
    <property type="entry name" value="GLYCEROPHOSPHODIESTER PHOSPHODIESTERASE, CYTOPLASMIC"/>
    <property type="match status" value="1"/>
</dbReference>
<keyword evidence="3" id="KW-1185">Reference proteome</keyword>
<feature type="domain" description="GP-PDE" evidence="1">
    <location>
        <begin position="7"/>
        <end position="243"/>
    </location>
</feature>
<evidence type="ECO:0000313" key="3">
    <source>
        <dbReference type="Proteomes" id="UP000198601"/>
    </source>
</evidence>
<dbReference type="RefSeq" id="WP_090674817.1">
    <property type="nucleotide sequence ID" value="NZ_FMTT01000037.1"/>
</dbReference>
<accession>A0A1G4SX70</accession>
<dbReference type="OrthoDB" id="384721at2"/>
<dbReference type="InterPro" id="IPR030395">
    <property type="entry name" value="GP_PDE_dom"/>
</dbReference>
<sequence length="248" mass="27039">MTTQQQPIVIGHRGAAGEAPENTLASFELALLQGADAIELDVHLSADGEVIVCHDHTVGRTTDGTGAIAELTVAELKQLDAGRWFAERFAGERLPLLEDVFQLVPIEIMINVEVKCSYTPRLAERLAELLAQYNRLDSVVVSSFNHKVLKQLQEAILNLRAGLLYVANFVSHRQMAAAAEGLDVYAIHPQHHTVDAGDVAEATGYGLRVYPWTVNEPQDLRRVIDAGASGIITDFPGRLRSLLNEGKA</sequence>
<dbReference type="STRING" id="624147.SAMN04487970_103721"/>
<dbReference type="PANTHER" id="PTHR46211">
    <property type="entry name" value="GLYCEROPHOSPHORYL DIESTER PHOSPHODIESTERASE"/>
    <property type="match status" value="1"/>
</dbReference>
<dbReference type="EMBL" id="FMTT01000037">
    <property type="protein sequence ID" value="SCW73770.1"/>
    <property type="molecule type" value="Genomic_DNA"/>
</dbReference>
<gene>
    <name evidence="2" type="ORF">SAMN04487970_103721</name>
</gene>
<dbReference type="AlphaFoldDB" id="A0A1G4SX70"/>